<keyword evidence="2" id="KW-0328">Glycosyltransferase</keyword>
<evidence type="ECO:0000256" key="1">
    <source>
        <dbReference type="ARBA" id="ARBA00006739"/>
    </source>
</evidence>
<dbReference type="InterPro" id="IPR001173">
    <property type="entry name" value="Glyco_trans_2-like"/>
</dbReference>
<dbReference type="AlphaFoldDB" id="A0A7U6GFS3"/>
<dbReference type="SUPFAM" id="SSF53448">
    <property type="entry name" value="Nucleotide-diphospho-sugar transferases"/>
    <property type="match status" value="1"/>
</dbReference>
<dbReference type="PANTHER" id="PTHR43630:SF1">
    <property type="entry name" value="POLY-BETA-1,6-N-ACETYL-D-GLUCOSAMINE SYNTHASE"/>
    <property type="match status" value="1"/>
</dbReference>
<keyword evidence="7" id="KW-1185">Reference proteome</keyword>
<reference evidence="6 7" key="1">
    <citation type="submission" date="2011-01" db="EMBL/GenBank/DDBJ databases">
        <title>Whole genome sequence of Caldisericum exile AZM16c01.</title>
        <authorList>
            <person name="Narita-Yamada S."/>
            <person name="Kawakoshi A."/>
            <person name="Nakamura S."/>
            <person name="Sasagawa M."/>
            <person name="Fukada J."/>
            <person name="Sekine M."/>
            <person name="Kato Y."/>
            <person name="Fukai R."/>
            <person name="Sasaki K."/>
            <person name="Hanamaki A."/>
            <person name="Narita H."/>
            <person name="Konno Y."/>
            <person name="Mori K."/>
            <person name="Yamazaki S."/>
            <person name="Suzuki K."/>
            <person name="Fujita N."/>
        </authorList>
    </citation>
    <scope>NUCLEOTIDE SEQUENCE [LARGE SCALE GENOMIC DNA]</scope>
    <source>
        <strain evidence="7">DSM 21853 / NBRC 104410 / AZM16c01</strain>
    </source>
</reference>
<dbReference type="Pfam" id="PF00535">
    <property type="entry name" value="Glycos_transf_2"/>
    <property type="match status" value="1"/>
</dbReference>
<dbReference type="KEGG" id="cex:CSE_14280"/>
<dbReference type="PANTHER" id="PTHR43630">
    <property type="entry name" value="POLY-BETA-1,6-N-ACETYL-D-GLUCOSAMINE SYNTHASE"/>
    <property type="match status" value="1"/>
</dbReference>
<dbReference type="CDD" id="cd06423">
    <property type="entry name" value="CESA_like"/>
    <property type="match status" value="1"/>
</dbReference>
<name>A0A7U6GFS3_CALEA</name>
<sequence length="358" mass="40817">MMIMKILILLAILGIFSGIFAFYRGRFLEKVDSIDTPLVSVIIPARNEENNLKKILTSLKNCTYPNLEVIVVDDNSTDRTFEVAQSFGAKVVRIIERENGFLGKPYACLKGFKNSQGDILIFVDADVEFESNAIKSIVSEVLRTKGVVSVWPKHIVKKPYENLSMIFAIISAMASKSFTIIENTKPIGIYGPLIAVSRENYIKVGTHYVVKNEVVEDFKLGQAFLKANIPITNFLGSDLVKFRMYPEGFNSLFKGWSKNSALGSAIVDFSIVLPIMLFLFGSLIPPLYYRIYPFFYLYFAYVFLIYIFARRVGEFSVIASIFYPAVVFFTLYVISYSFYATFIRGFVEWKDVKIFTRR</sequence>
<dbReference type="InterPro" id="IPR029044">
    <property type="entry name" value="Nucleotide-diphossugar_trans"/>
</dbReference>
<evidence type="ECO:0000259" key="5">
    <source>
        <dbReference type="Pfam" id="PF00535"/>
    </source>
</evidence>
<protein>
    <submittedName>
        <fullName evidence="6">Glycosyltransferase</fullName>
    </submittedName>
</protein>
<feature type="domain" description="Glycosyltransferase 2-like" evidence="5">
    <location>
        <begin position="40"/>
        <end position="184"/>
    </location>
</feature>
<evidence type="ECO:0000256" key="2">
    <source>
        <dbReference type="ARBA" id="ARBA00022676"/>
    </source>
</evidence>
<feature type="transmembrane region" description="Helical" evidence="4">
    <location>
        <begin position="291"/>
        <end position="309"/>
    </location>
</feature>
<evidence type="ECO:0000256" key="4">
    <source>
        <dbReference type="SAM" id="Phobius"/>
    </source>
</evidence>
<proteinExistence type="inferred from homology"/>
<accession>A0A7U6GFS3</accession>
<feature type="transmembrane region" description="Helical" evidence="4">
    <location>
        <begin position="321"/>
        <end position="347"/>
    </location>
</feature>
<keyword evidence="3" id="KW-0808">Transferase</keyword>
<evidence type="ECO:0000313" key="7">
    <source>
        <dbReference type="Proteomes" id="UP000004793"/>
    </source>
</evidence>
<keyword evidence="4" id="KW-0472">Membrane</keyword>
<gene>
    <name evidence="6" type="ordered locus">CSE_14280</name>
</gene>
<organism evidence="6 7">
    <name type="scientific">Caldisericum exile (strain DSM 21853 / NBRC 104410 / AZM16c01)</name>
    <dbReference type="NCBI Taxonomy" id="511051"/>
    <lineage>
        <taxon>Bacteria</taxon>
        <taxon>Pseudomonadati</taxon>
        <taxon>Caldisericota/Cryosericota group</taxon>
        <taxon>Caldisericota</taxon>
        <taxon>Caldisericia</taxon>
        <taxon>Caldisericales</taxon>
        <taxon>Caldisericaceae</taxon>
        <taxon>Caldisericum</taxon>
    </lineage>
</organism>
<dbReference type="EMBL" id="AP012051">
    <property type="protein sequence ID" value="BAL81554.1"/>
    <property type="molecule type" value="Genomic_DNA"/>
</dbReference>
<keyword evidence="4" id="KW-0812">Transmembrane</keyword>
<dbReference type="Proteomes" id="UP000004793">
    <property type="component" value="Chromosome"/>
</dbReference>
<feature type="transmembrane region" description="Helical" evidence="4">
    <location>
        <begin position="261"/>
        <end position="284"/>
    </location>
</feature>
<evidence type="ECO:0000256" key="3">
    <source>
        <dbReference type="ARBA" id="ARBA00022679"/>
    </source>
</evidence>
<dbReference type="OrthoDB" id="9806525at2"/>
<evidence type="ECO:0000313" key="6">
    <source>
        <dbReference type="EMBL" id="BAL81554.1"/>
    </source>
</evidence>
<comment type="similarity">
    <text evidence="1">Belongs to the glycosyltransferase 2 family.</text>
</comment>
<keyword evidence="4" id="KW-1133">Transmembrane helix</keyword>
<dbReference type="GO" id="GO:0016757">
    <property type="term" value="F:glycosyltransferase activity"/>
    <property type="evidence" value="ECO:0007669"/>
    <property type="project" value="UniProtKB-KW"/>
</dbReference>
<dbReference type="Gene3D" id="3.90.550.10">
    <property type="entry name" value="Spore Coat Polysaccharide Biosynthesis Protein SpsA, Chain A"/>
    <property type="match status" value="1"/>
</dbReference>